<proteinExistence type="predicted"/>
<accession>A0A0J7J810</accession>
<evidence type="ECO:0000313" key="5">
    <source>
        <dbReference type="Proteomes" id="UP000036102"/>
    </source>
</evidence>
<feature type="region of interest" description="Disordered" evidence="1">
    <location>
        <begin position="212"/>
        <end position="293"/>
    </location>
</feature>
<dbReference type="Proteomes" id="UP000036102">
    <property type="component" value="Unassembled WGS sequence"/>
</dbReference>
<dbReference type="RefSeq" id="WP_048494565.1">
    <property type="nucleotide sequence ID" value="NZ_LFBU01000001.1"/>
</dbReference>
<dbReference type="EMBL" id="LFBU01000001">
    <property type="protein sequence ID" value="KMQ74337.1"/>
    <property type="molecule type" value="Genomic_DNA"/>
</dbReference>
<feature type="compositionally biased region" description="Low complexity" evidence="1">
    <location>
        <begin position="212"/>
        <end position="229"/>
    </location>
</feature>
<gene>
    <name evidence="4" type="ORF">Msub_10520</name>
</gene>
<dbReference type="AlphaFoldDB" id="A0A0J7J810"/>
<evidence type="ECO:0000313" key="4">
    <source>
        <dbReference type="EMBL" id="KMQ74337.1"/>
    </source>
</evidence>
<organism evidence="4 5">
    <name type="scientific">Marinobacter subterrani</name>
    <dbReference type="NCBI Taxonomy" id="1658765"/>
    <lineage>
        <taxon>Bacteria</taxon>
        <taxon>Pseudomonadati</taxon>
        <taxon>Pseudomonadota</taxon>
        <taxon>Gammaproteobacteria</taxon>
        <taxon>Pseudomonadales</taxon>
        <taxon>Marinobacteraceae</taxon>
        <taxon>Marinobacter</taxon>
    </lineage>
</organism>
<feature type="domain" description="Peptidoglycan binding-like" evidence="3">
    <location>
        <begin position="42"/>
        <end position="91"/>
    </location>
</feature>
<keyword evidence="2" id="KW-0732">Signal</keyword>
<keyword evidence="5" id="KW-1185">Reference proteome</keyword>
<dbReference type="InterPro" id="IPR002477">
    <property type="entry name" value="Peptidoglycan-bd-like"/>
</dbReference>
<dbReference type="Pfam" id="PF01471">
    <property type="entry name" value="PG_binding_1"/>
    <property type="match status" value="1"/>
</dbReference>
<evidence type="ECO:0000259" key="3">
    <source>
        <dbReference type="Pfam" id="PF01471"/>
    </source>
</evidence>
<dbReference type="STRING" id="1658765.Msub_10520"/>
<dbReference type="SUPFAM" id="SSF47090">
    <property type="entry name" value="PGBD-like"/>
    <property type="match status" value="1"/>
</dbReference>
<name>A0A0J7J810_9GAMM</name>
<comment type="caution">
    <text evidence="4">The sequence shown here is derived from an EMBL/GenBank/DDBJ whole genome shotgun (WGS) entry which is preliminary data.</text>
</comment>
<feature type="chain" id="PRO_5005289581" evidence="2">
    <location>
        <begin position="33"/>
        <end position="308"/>
    </location>
</feature>
<reference evidence="4 5" key="1">
    <citation type="submission" date="2015-06" db="EMBL/GenBank/DDBJ databases">
        <title>Marinobacter subterrani, a genetically tractable neutrophilic iron-oxidizing strain isolated from the Soudan Iron Mine.</title>
        <authorList>
            <person name="Bonis B.M."/>
            <person name="Gralnick J.A."/>
        </authorList>
    </citation>
    <scope>NUCLEOTIDE SEQUENCE [LARGE SCALE GENOMIC DNA]</scope>
    <source>
        <strain evidence="4 5">JG233</strain>
    </source>
</reference>
<feature type="signal peptide" evidence="2">
    <location>
        <begin position="1"/>
        <end position="32"/>
    </location>
</feature>
<feature type="compositionally biased region" description="Basic and acidic residues" evidence="1">
    <location>
        <begin position="158"/>
        <end position="180"/>
    </location>
</feature>
<protein>
    <submittedName>
        <fullName evidence="4">Putative peptidoglycan binding domain</fullName>
    </submittedName>
</protein>
<dbReference type="Gene3D" id="1.10.101.10">
    <property type="entry name" value="PGBD-like superfamily/PGBD"/>
    <property type="match status" value="1"/>
</dbReference>
<dbReference type="InterPro" id="IPR036366">
    <property type="entry name" value="PGBDSf"/>
</dbReference>
<evidence type="ECO:0000256" key="2">
    <source>
        <dbReference type="SAM" id="SignalP"/>
    </source>
</evidence>
<dbReference type="PATRIC" id="fig|1658765.3.peg.511"/>
<sequence>MTRFHRTRNSGFRGRAITLLAAATCMASAAQAAAPERVIFAAENALYGAGFDIGRADGWLDGKLRAAIRGYQTANGLQVNGNLDAATLKVLGVNAVPASTIASNSVASRQKSADVLGLSSPEPKAPVPDLATVKPQPKPEPQTTLKPRQEPVQLVETPELREKPEKRIESATISRKESKEIPSVSKETSNQGEVEPTGETVVLAAKTDPVIAESPAPVSEPEPVLAVVETKPSQSSSDVRPVLAKVSNEPSGGEARQPEQPIAQEPEIPQAIQTDNPEPAHKATTNRSHDSGGGFFSALFDFFFGWLV</sequence>
<feature type="region of interest" description="Disordered" evidence="1">
    <location>
        <begin position="113"/>
        <end position="197"/>
    </location>
</feature>
<dbReference type="InterPro" id="IPR036365">
    <property type="entry name" value="PGBD-like_sf"/>
</dbReference>
<feature type="compositionally biased region" description="Low complexity" evidence="1">
    <location>
        <begin position="254"/>
        <end position="273"/>
    </location>
</feature>
<evidence type="ECO:0000256" key="1">
    <source>
        <dbReference type="SAM" id="MobiDB-lite"/>
    </source>
</evidence>